<protein>
    <submittedName>
        <fullName evidence="2">Uncharacterized protein</fullName>
    </submittedName>
</protein>
<comment type="caution">
    <text evidence="2">The sequence shown here is derived from an EMBL/GenBank/DDBJ whole genome shotgun (WGS) entry which is preliminary data.</text>
</comment>
<accession>A0ABD3EUP9</accession>
<proteinExistence type="predicted"/>
<organism evidence="2 3">
    <name type="scientific">Phytophthora oleae</name>
    <dbReference type="NCBI Taxonomy" id="2107226"/>
    <lineage>
        <taxon>Eukaryota</taxon>
        <taxon>Sar</taxon>
        <taxon>Stramenopiles</taxon>
        <taxon>Oomycota</taxon>
        <taxon>Peronosporomycetes</taxon>
        <taxon>Peronosporales</taxon>
        <taxon>Peronosporaceae</taxon>
        <taxon>Phytophthora</taxon>
    </lineage>
</organism>
<dbReference type="EMBL" id="JBIMZQ010000057">
    <property type="protein sequence ID" value="KAL3658041.1"/>
    <property type="molecule type" value="Genomic_DNA"/>
</dbReference>
<keyword evidence="3" id="KW-1185">Reference proteome</keyword>
<evidence type="ECO:0000313" key="2">
    <source>
        <dbReference type="EMBL" id="KAL3658041.1"/>
    </source>
</evidence>
<sequence>MTEVDKIIASVKNNDVSDIEAEMRKQLRMNISETDVSERVTQYFKRCHDVIDKHGWNQFFTGSDGRQHPCRILIASLEPKALLDEVQRVSRFQARKAKEDEVLLHDLVLEQALYQERAYQSQKRVKRDRGDGSAERPPQWGSKKQPAKKPKLTSEPHSASPRPPMKTAAERPKGAAHSMPSL</sequence>
<feature type="region of interest" description="Disordered" evidence="1">
    <location>
        <begin position="119"/>
        <end position="182"/>
    </location>
</feature>
<evidence type="ECO:0000256" key="1">
    <source>
        <dbReference type="SAM" id="MobiDB-lite"/>
    </source>
</evidence>
<name>A0ABD3EUP9_9STRA</name>
<reference evidence="2 3" key="1">
    <citation type="submission" date="2024-09" db="EMBL/GenBank/DDBJ databases">
        <title>Genome sequencing and assembly of Phytophthora oleae, isolate VK10A, causative agent of rot of olive drupes.</title>
        <authorList>
            <person name="Conti Taguali S."/>
            <person name="Riolo M."/>
            <person name="La Spada F."/>
            <person name="Cacciola S.O."/>
            <person name="Dionisio G."/>
        </authorList>
    </citation>
    <scope>NUCLEOTIDE SEQUENCE [LARGE SCALE GENOMIC DNA]</scope>
    <source>
        <strain evidence="2 3">VK10A</strain>
    </source>
</reference>
<dbReference type="Proteomes" id="UP001632037">
    <property type="component" value="Unassembled WGS sequence"/>
</dbReference>
<evidence type="ECO:0000313" key="3">
    <source>
        <dbReference type="Proteomes" id="UP001632037"/>
    </source>
</evidence>
<dbReference type="AlphaFoldDB" id="A0ABD3EUP9"/>
<gene>
    <name evidence="2" type="ORF">V7S43_016886</name>
</gene>